<evidence type="ECO:0000256" key="5">
    <source>
        <dbReference type="ARBA" id="ARBA00022801"/>
    </source>
</evidence>
<keyword evidence="3" id="KW-0227">DNA damage</keyword>
<dbReference type="GO" id="GO:0016787">
    <property type="term" value="F:hydrolase activity"/>
    <property type="evidence" value="ECO:0007669"/>
    <property type="project" value="UniProtKB-KW"/>
</dbReference>
<accession>A0A6C0DN45</accession>
<keyword evidence="2" id="KW-0255">Endonuclease</keyword>
<evidence type="ECO:0000313" key="7">
    <source>
        <dbReference type="EMBL" id="QHT16995.1"/>
    </source>
</evidence>
<organism evidence="7">
    <name type="scientific">viral metagenome</name>
    <dbReference type="NCBI Taxonomy" id="1070528"/>
    <lineage>
        <taxon>unclassified sequences</taxon>
        <taxon>metagenomes</taxon>
        <taxon>organismal metagenomes</taxon>
    </lineage>
</organism>
<dbReference type="InterPro" id="IPR036237">
    <property type="entry name" value="Xyl_isomerase-like_sf"/>
</dbReference>
<keyword evidence="6" id="KW-0234">DNA repair</keyword>
<dbReference type="Pfam" id="PF03851">
    <property type="entry name" value="UvdE"/>
    <property type="match status" value="1"/>
</dbReference>
<evidence type="ECO:0000256" key="2">
    <source>
        <dbReference type="ARBA" id="ARBA00022759"/>
    </source>
</evidence>
<dbReference type="EMBL" id="MN739629">
    <property type="protein sequence ID" value="QHT16995.1"/>
    <property type="molecule type" value="Genomic_DNA"/>
</dbReference>
<dbReference type="SUPFAM" id="SSF51658">
    <property type="entry name" value="Xylose isomerase-like"/>
    <property type="match status" value="1"/>
</dbReference>
<sequence length="328" mass="37915">MKSTNIQHKRVSAPKGQVHLGLCCINNSLRKFKPLGSRKNVEVFCSRSMPRRTFTVERAKDFALKNIEDITTLVDWNIQNNIHHLRLSSEIFPHFTDKETEPYTMDFAIDALRKAGDYCNRKNHRITMHPGQFNQVGAKNPDVFQHTVDDLSMHADILDYMNIDSTGILCVHGGGVYGDKEASTRRWIEQFDDLPRKVKDRLAIENDEKCYSVRDCLTIAQACKIPMIYDTHHHTCYHCHYNKNDVEEDIDDMMDEIVETWEGLPPVFHISEQAPDKMVGAHSDFIEVIPQHLLDVPEKYNTNINIEVEAKAKEAAILKLMKKYKEIF</sequence>
<dbReference type="PANTHER" id="PTHR31290">
    <property type="entry name" value="UV-DAMAGE ENDONUCLEASE"/>
    <property type="match status" value="1"/>
</dbReference>
<dbReference type="GO" id="GO:0009411">
    <property type="term" value="P:response to UV"/>
    <property type="evidence" value="ECO:0007669"/>
    <property type="project" value="InterPro"/>
</dbReference>
<dbReference type="AlphaFoldDB" id="A0A6C0DN45"/>
<reference evidence="7" key="1">
    <citation type="journal article" date="2020" name="Nature">
        <title>Giant virus diversity and host interactions through global metagenomics.</title>
        <authorList>
            <person name="Schulz F."/>
            <person name="Roux S."/>
            <person name="Paez-Espino D."/>
            <person name="Jungbluth S."/>
            <person name="Walsh D.A."/>
            <person name="Denef V.J."/>
            <person name="McMahon K.D."/>
            <person name="Konstantinidis K.T."/>
            <person name="Eloe-Fadrosh E.A."/>
            <person name="Kyrpides N.C."/>
            <person name="Woyke T."/>
        </authorList>
    </citation>
    <scope>NUCLEOTIDE SEQUENCE</scope>
    <source>
        <strain evidence="7">GVMAG-M-3300023174-207</strain>
    </source>
</reference>
<evidence type="ECO:0000256" key="4">
    <source>
        <dbReference type="ARBA" id="ARBA00022769"/>
    </source>
</evidence>
<dbReference type="GO" id="GO:0006289">
    <property type="term" value="P:nucleotide-excision repair"/>
    <property type="evidence" value="ECO:0007669"/>
    <property type="project" value="InterPro"/>
</dbReference>
<keyword evidence="4" id="KW-0228">DNA excision</keyword>
<proteinExistence type="predicted"/>
<protein>
    <submittedName>
        <fullName evidence="7">Uncharacterized protein</fullName>
    </submittedName>
</protein>
<dbReference type="PANTHER" id="PTHR31290:SF5">
    <property type="entry name" value="UV-DAMAGE ENDONUCLEASE"/>
    <property type="match status" value="1"/>
</dbReference>
<evidence type="ECO:0000256" key="1">
    <source>
        <dbReference type="ARBA" id="ARBA00022722"/>
    </source>
</evidence>
<dbReference type="NCBIfam" id="TIGR00629">
    <property type="entry name" value="uvde"/>
    <property type="match status" value="1"/>
</dbReference>
<evidence type="ECO:0000256" key="3">
    <source>
        <dbReference type="ARBA" id="ARBA00022763"/>
    </source>
</evidence>
<keyword evidence="5" id="KW-0378">Hydrolase</keyword>
<name>A0A6C0DN45_9ZZZZ</name>
<dbReference type="Gene3D" id="3.20.20.150">
    <property type="entry name" value="Divalent-metal-dependent TIM barrel enzymes"/>
    <property type="match status" value="1"/>
</dbReference>
<dbReference type="InterPro" id="IPR004601">
    <property type="entry name" value="UvdE"/>
</dbReference>
<dbReference type="GO" id="GO:0004519">
    <property type="term" value="F:endonuclease activity"/>
    <property type="evidence" value="ECO:0007669"/>
    <property type="project" value="UniProtKB-KW"/>
</dbReference>
<evidence type="ECO:0000256" key="6">
    <source>
        <dbReference type="ARBA" id="ARBA00023204"/>
    </source>
</evidence>
<keyword evidence="1" id="KW-0540">Nuclease</keyword>